<protein>
    <submittedName>
        <fullName evidence="1">Uncharacterized protein</fullName>
    </submittedName>
</protein>
<dbReference type="KEGG" id="haad:MW046_13960"/>
<dbReference type="GeneID" id="71929173"/>
<name>A0A8U0A5S2_9EURY</name>
<dbReference type="EMBL" id="CP096020">
    <property type="protein sequence ID" value="UPM44531.1"/>
    <property type="molecule type" value="Genomic_DNA"/>
</dbReference>
<keyword evidence="2" id="KW-1185">Reference proteome</keyword>
<accession>A0A8U0A5S2</accession>
<gene>
    <name evidence="1" type="ORF">MW046_13960</name>
</gene>
<proteinExistence type="predicted"/>
<dbReference type="Proteomes" id="UP000831768">
    <property type="component" value="Plasmid unnamed1"/>
</dbReference>
<organism evidence="1 2">
    <name type="scientific">Halocatena salina</name>
    <dbReference type="NCBI Taxonomy" id="2934340"/>
    <lineage>
        <taxon>Archaea</taxon>
        <taxon>Methanobacteriati</taxon>
        <taxon>Methanobacteriota</taxon>
        <taxon>Stenosarchaea group</taxon>
        <taxon>Halobacteria</taxon>
        <taxon>Halobacteriales</taxon>
        <taxon>Natronomonadaceae</taxon>
        <taxon>Halocatena</taxon>
    </lineage>
</organism>
<sequence length="46" mass="5080">MYSVDFLGRSNDCWKSTKLGEITAALVVNDVPPVDASAFSVERFEN</sequence>
<dbReference type="RefSeq" id="WP_247995185.1">
    <property type="nucleotide sequence ID" value="NZ_CP096020.1"/>
</dbReference>
<geneLocation type="plasmid" evidence="1 2">
    <name>unnamed1</name>
</geneLocation>
<keyword evidence="1" id="KW-0614">Plasmid</keyword>
<reference evidence="1" key="1">
    <citation type="submission" date="2022-04" db="EMBL/GenBank/DDBJ databases">
        <title>Halocatena sp. nov., isolated from a salt lake.</title>
        <authorList>
            <person name="Cui H.-L."/>
        </authorList>
    </citation>
    <scope>NUCLEOTIDE SEQUENCE</scope>
    <source>
        <strain evidence="1">AD-1</strain>
        <plasmid evidence="1">unnamed1</plasmid>
    </source>
</reference>
<evidence type="ECO:0000313" key="2">
    <source>
        <dbReference type="Proteomes" id="UP000831768"/>
    </source>
</evidence>
<dbReference type="AlphaFoldDB" id="A0A8U0A5S2"/>
<evidence type="ECO:0000313" key="1">
    <source>
        <dbReference type="EMBL" id="UPM44531.1"/>
    </source>
</evidence>